<dbReference type="HOGENOM" id="CLU_113093_5_0_1"/>
<dbReference type="OrthoDB" id="752087at2759"/>
<dbReference type="InterPro" id="IPR000010">
    <property type="entry name" value="Cystatin_dom"/>
</dbReference>
<evidence type="ECO:0000313" key="8">
    <source>
        <dbReference type="Proteomes" id="UP000006038"/>
    </source>
</evidence>
<dbReference type="OMA" id="EHVKRAN"/>
<evidence type="ECO:0000256" key="2">
    <source>
        <dbReference type="ARBA" id="ARBA00022690"/>
    </source>
</evidence>
<dbReference type="InterPro" id="IPR027214">
    <property type="entry name" value="Cystatin"/>
</dbReference>
<gene>
    <name evidence="7" type="primary">LOC102716021</name>
</gene>
<reference evidence="7" key="1">
    <citation type="journal article" date="2013" name="Nat. Commun.">
        <title>Whole-genome sequencing of Oryza brachyantha reveals mechanisms underlying Oryza genome evolution.</title>
        <authorList>
            <person name="Chen J."/>
            <person name="Huang Q."/>
            <person name="Gao D."/>
            <person name="Wang J."/>
            <person name="Lang Y."/>
            <person name="Liu T."/>
            <person name="Li B."/>
            <person name="Bai Z."/>
            <person name="Luis Goicoechea J."/>
            <person name="Liang C."/>
            <person name="Chen C."/>
            <person name="Zhang W."/>
            <person name="Sun S."/>
            <person name="Liao Y."/>
            <person name="Zhang X."/>
            <person name="Yang L."/>
            <person name="Song C."/>
            <person name="Wang M."/>
            <person name="Shi J."/>
            <person name="Liu G."/>
            <person name="Liu J."/>
            <person name="Zhou H."/>
            <person name="Zhou W."/>
            <person name="Yu Q."/>
            <person name="An N."/>
            <person name="Chen Y."/>
            <person name="Cai Q."/>
            <person name="Wang B."/>
            <person name="Liu B."/>
            <person name="Min J."/>
            <person name="Huang Y."/>
            <person name="Wu H."/>
            <person name="Li Z."/>
            <person name="Zhang Y."/>
            <person name="Yin Y."/>
            <person name="Song W."/>
            <person name="Jiang J."/>
            <person name="Jackson S.A."/>
            <person name="Wing R.A."/>
            <person name="Wang J."/>
            <person name="Chen M."/>
        </authorList>
    </citation>
    <scope>NUCLEOTIDE SEQUENCE [LARGE SCALE GENOMIC DNA]</scope>
    <source>
        <strain evidence="7">cv. IRGC 101232</strain>
    </source>
</reference>
<dbReference type="Pfam" id="PF16845">
    <property type="entry name" value="SQAPI"/>
    <property type="match status" value="1"/>
</dbReference>
<dbReference type="GO" id="GO:0004869">
    <property type="term" value="F:cysteine-type endopeptidase inhibitor activity"/>
    <property type="evidence" value="ECO:0007669"/>
    <property type="project" value="UniProtKB-KW"/>
</dbReference>
<dbReference type="STRING" id="4533.J3LLA3"/>
<proteinExistence type="inferred from homology"/>
<sequence>MRTISLLLLAAAVAIVAAVCAAPAAAAIAGGWTPINDIDDWQIQGLGRWAVSENNRRSPSGDALTFLAVTGGEQQVVAGVNYRLDIDASSSRDGIGGSYKAVLFEGLGGNTRRLISFEKNHS</sequence>
<evidence type="ECO:0000313" key="7">
    <source>
        <dbReference type="EnsemblPlants" id="OB03G18290.1"/>
    </source>
</evidence>
<dbReference type="Proteomes" id="UP000006038">
    <property type="component" value="Chromosome 3"/>
</dbReference>
<dbReference type="Gene3D" id="3.10.450.10">
    <property type="match status" value="1"/>
</dbReference>
<dbReference type="KEGG" id="obr:102716021"/>
<evidence type="ECO:0000259" key="6">
    <source>
        <dbReference type="SMART" id="SM00043"/>
    </source>
</evidence>
<dbReference type="Gramene" id="OB03G18290.1">
    <property type="protein sequence ID" value="OB03G18290.1"/>
    <property type="gene ID" value="OB03G18290"/>
</dbReference>
<dbReference type="InterPro" id="IPR046350">
    <property type="entry name" value="Cystatin_sf"/>
</dbReference>
<name>J3LLA3_ORYBR</name>
<feature type="chain" id="PRO_5018708291" evidence="5">
    <location>
        <begin position="22"/>
        <end position="122"/>
    </location>
</feature>
<dbReference type="RefSeq" id="XP_006649608.2">
    <property type="nucleotide sequence ID" value="XM_006649545.2"/>
</dbReference>
<evidence type="ECO:0000256" key="1">
    <source>
        <dbReference type="ARBA" id="ARBA00007233"/>
    </source>
</evidence>
<dbReference type="eggNOG" id="ENOG502R76H">
    <property type="taxonomic scope" value="Eukaryota"/>
</dbReference>
<protein>
    <submittedName>
        <fullName evidence="7">Cysteine proteinase inhibitor</fullName>
    </submittedName>
</protein>
<evidence type="ECO:0000256" key="5">
    <source>
        <dbReference type="SAM" id="SignalP"/>
    </source>
</evidence>
<keyword evidence="3" id="KW-0789">Thiol protease inhibitor</keyword>
<dbReference type="GO" id="GO:0006952">
    <property type="term" value="P:defense response"/>
    <property type="evidence" value="ECO:0007669"/>
    <property type="project" value="UniProtKB-KW"/>
</dbReference>
<dbReference type="AlphaFoldDB" id="J3LLA3"/>
<keyword evidence="8" id="KW-1185">Reference proteome</keyword>
<feature type="signal peptide" evidence="5">
    <location>
        <begin position="1"/>
        <end position="21"/>
    </location>
</feature>
<keyword evidence="2" id="KW-0646">Protease inhibitor</keyword>
<dbReference type="CDD" id="cd00042">
    <property type="entry name" value="CY"/>
    <property type="match status" value="1"/>
</dbReference>
<dbReference type="EnsemblPlants" id="OB03G18290.1">
    <property type="protein sequence ID" value="OB03G18290.1"/>
    <property type="gene ID" value="OB03G18290"/>
</dbReference>
<keyword evidence="4" id="KW-0611">Plant defense</keyword>
<reference evidence="7" key="2">
    <citation type="submission" date="2013-04" db="UniProtKB">
        <authorList>
            <consortium name="EnsemblPlants"/>
        </authorList>
    </citation>
    <scope>IDENTIFICATION</scope>
</reference>
<dbReference type="GeneID" id="102716021"/>
<dbReference type="SUPFAM" id="SSF54403">
    <property type="entry name" value="Cystatin/monellin"/>
    <property type="match status" value="1"/>
</dbReference>
<dbReference type="SMART" id="SM00043">
    <property type="entry name" value="CY"/>
    <property type="match status" value="1"/>
</dbReference>
<dbReference type="InterPro" id="IPR018073">
    <property type="entry name" value="Prot_inh_cystat_CS"/>
</dbReference>
<dbReference type="PANTHER" id="PTHR47116">
    <property type="entry name" value="PHLOEM FILAMENT PROTEIN"/>
    <property type="match status" value="1"/>
</dbReference>
<comment type="similarity">
    <text evidence="1">Belongs to the cystatin family. Phytocystatin subfamily.</text>
</comment>
<keyword evidence="5" id="KW-0732">Signal</keyword>
<dbReference type="PROSITE" id="PS00287">
    <property type="entry name" value="CYSTATIN"/>
    <property type="match status" value="1"/>
</dbReference>
<feature type="domain" description="Cystatin" evidence="6">
    <location>
        <begin position="27"/>
        <end position="120"/>
    </location>
</feature>
<organism evidence="7">
    <name type="scientific">Oryza brachyantha</name>
    <name type="common">malo sina</name>
    <dbReference type="NCBI Taxonomy" id="4533"/>
    <lineage>
        <taxon>Eukaryota</taxon>
        <taxon>Viridiplantae</taxon>
        <taxon>Streptophyta</taxon>
        <taxon>Embryophyta</taxon>
        <taxon>Tracheophyta</taxon>
        <taxon>Spermatophyta</taxon>
        <taxon>Magnoliopsida</taxon>
        <taxon>Liliopsida</taxon>
        <taxon>Poales</taxon>
        <taxon>Poaceae</taxon>
        <taxon>BOP clade</taxon>
        <taxon>Oryzoideae</taxon>
        <taxon>Oryzeae</taxon>
        <taxon>Oryzinae</taxon>
        <taxon>Oryza</taxon>
    </lineage>
</organism>
<evidence type="ECO:0000256" key="3">
    <source>
        <dbReference type="ARBA" id="ARBA00022704"/>
    </source>
</evidence>
<evidence type="ECO:0000256" key="4">
    <source>
        <dbReference type="ARBA" id="ARBA00022821"/>
    </source>
</evidence>
<accession>J3LLA3</accession>